<organism evidence="2 3">
    <name type="scientific">Pendulispora albinea</name>
    <dbReference type="NCBI Taxonomy" id="2741071"/>
    <lineage>
        <taxon>Bacteria</taxon>
        <taxon>Pseudomonadati</taxon>
        <taxon>Myxococcota</taxon>
        <taxon>Myxococcia</taxon>
        <taxon>Myxococcales</taxon>
        <taxon>Sorangiineae</taxon>
        <taxon>Pendulisporaceae</taxon>
        <taxon>Pendulispora</taxon>
    </lineage>
</organism>
<evidence type="ECO:0000313" key="3">
    <source>
        <dbReference type="Proteomes" id="UP001370348"/>
    </source>
</evidence>
<feature type="chain" id="PRO_5045073800" description="Lipoprotein" evidence="1">
    <location>
        <begin position="24"/>
        <end position="180"/>
    </location>
</feature>
<dbReference type="Proteomes" id="UP001370348">
    <property type="component" value="Chromosome"/>
</dbReference>
<evidence type="ECO:0000313" key="2">
    <source>
        <dbReference type="EMBL" id="WXB17994.1"/>
    </source>
</evidence>
<gene>
    <name evidence="2" type="ORF">LZC94_12120</name>
</gene>
<evidence type="ECO:0008006" key="4">
    <source>
        <dbReference type="Google" id="ProtNLM"/>
    </source>
</evidence>
<proteinExistence type="predicted"/>
<keyword evidence="1" id="KW-0732">Signal</keyword>
<keyword evidence="3" id="KW-1185">Reference proteome</keyword>
<reference evidence="2 3" key="1">
    <citation type="submission" date="2021-12" db="EMBL/GenBank/DDBJ databases">
        <title>Discovery of the Pendulisporaceae a myxobacterial family with distinct sporulation behavior and unique specialized metabolism.</title>
        <authorList>
            <person name="Garcia R."/>
            <person name="Popoff A."/>
            <person name="Bader C.D."/>
            <person name="Loehr J."/>
            <person name="Walesch S."/>
            <person name="Walt C."/>
            <person name="Boldt J."/>
            <person name="Bunk B."/>
            <person name="Haeckl F.J.F.P.J."/>
            <person name="Gunesch A.P."/>
            <person name="Birkelbach J."/>
            <person name="Nuebel U."/>
            <person name="Pietschmann T."/>
            <person name="Bach T."/>
            <person name="Mueller R."/>
        </authorList>
    </citation>
    <scope>NUCLEOTIDE SEQUENCE [LARGE SCALE GENOMIC DNA]</scope>
    <source>
        <strain evidence="2 3">MSr11954</strain>
    </source>
</reference>
<protein>
    <recommendedName>
        <fullName evidence="4">Lipoprotein</fullName>
    </recommendedName>
</protein>
<name>A0ABZ2M452_9BACT</name>
<accession>A0ABZ2M452</accession>
<evidence type="ECO:0000256" key="1">
    <source>
        <dbReference type="SAM" id="SignalP"/>
    </source>
</evidence>
<dbReference type="PROSITE" id="PS51257">
    <property type="entry name" value="PROKAR_LIPOPROTEIN"/>
    <property type="match status" value="1"/>
</dbReference>
<dbReference type="EMBL" id="CP089984">
    <property type="protein sequence ID" value="WXB17994.1"/>
    <property type="molecule type" value="Genomic_DNA"/>
</dbReference>
<sequence length="180" mass="19733">MSFQRSRALLAGWMACCSLMACAARSERAESPFACSAIPANRDLNVTKAVYATGKRLGVSDRVMLASFETGWVESHMNNLGCGLDDSLGVFQQRPSMGWGSRDDVMNVEHSAASFFNRAMDVERRYPGLPAHDIAQKVQVSCCGGRYRDVESKANSLLDEVRWLEPSAPPLEPPPVASFE</sequence>
<feature type="signal peptide" evidence="1">
    <location>
        <begin position="1"/>
        <end position="23"/>
    </location>
</feature>
<dbReference type="RefSeq" id="WP_394827634.1">
    <property type="nucleotide sequence ID" value="NZ_CP089984.1"/>
</dbReference>